<keyword evidence="3" id="KW-0808">Transferase</keyword>
<dbReference type="InterPro" id="IPR002575">
    <property type="entry name" value="Aminoglycoside_PTrfase"/>
</dbReference>
<dbReference type="Proteomes" id="UP000028875">
    <property type="component" value="Unassembled WGS sequence"/>
</dbReference>
<feature type="domain" description="Aminoglycoside phosphotransferase" evidence="2">
    <location>
        <begin position="38"/>
        <end position="250"/>
    </location>
</feature>
<name>A0A024QEV6_9BACI</name>
<sequence length="326" mass="37801">MTAVQPKHTLITEASIKGLMHTYDIGHVDECTFLTRGLNDTYRIKTANDYYIYRVYRHGWRDYSSIQFEADGLQHLKQRRFPVSYPIIKSDGTMISTIEAPEGTRYGVLFTYSPGERPTIQPNHAGKIGELLGKMHSLTDDFRSSNYRGFKLDESHLLDEPLSRINPLIKAYLGEEAEEEIANAVKNIKKELSNKKLEVGFCHGDFHNHNMHINQGNLEVFDFDCSAIGYRAYDIAVAWWNIRSNYQSEEKACWNAFLSAYLEERNLSDDDFQSLPLFITARRIWLLGAMLENDDVWGSNWINKSSLELFILQIQSDRNREENRIR</sequence>
<keyword evidence="3" id="KW-0418">Kinase</keyword>
<dbReference type="Gene3D" id="3.30.200.20">
    <property type="entry name" value="Phosphorylase Kinase, domain 1"/>
    <property type="match status" value="1"/>
</dbReference>
<dbReference type="AlphaFoldDB" id="A0A024QEV6"/>
<dbReference type="InterPro" id="IPR011009">
    <property type="entry name" value="Kinase-like_dom_sf"/>
</dbReference>
<accession>A0A024QEV6</accession>
<dbReference type="Pfam" id="PF01636">
    <property type="entry name" value="APH"/>
    <property type="match status" value="1"/>
</dbReference>
<evidence type="ECO:0000259" key="2">
    <source>
        <dbReference type="Pfam" id="PF01636"/>
    </source>
</evidence>
<comment type="similarity">
    <text evidence="1">Belongs to the pseudomonas-type ThrB family.</text>
</comment>
<dbReference type="eggNOG" id="COG2334">
    <property type="taxonomic scope" value="Bacteria"/>
</dbReference>
<organism evidence="3 4">
    <name type="scientific">Virgibacillus massiliensis</name>
    <dbReference type="NCBI Taxonomy" id="1462526"/>
    <lineage>
        <taxon>Bacteria</taxon>
        <taxon>Bacillati</taxon>
        <taxon>Bacillota</taxon>
        <taxon>Bacilli</taxon>
        <taxon>Bacillales</taxon>
        <taxon>Bacillaceae</taxon>
        <taxon>Virgibacillus</taxon>
    </lineage>
</organism>
<gene>
    <name evidence="3" type="primary">thrB_1</name>
    <name evidence="3" type="ORF">BN990_03122</name>
</gene>
<dbReference type="OrthoDB" id="9800774at2"/>
<dbReference type="PANTHER" id="PTHR21064">
    <property type="entry name" value="AMINOGLYCOSIDE PHOSPHOTRANSFERASE DOMAIN-CONTAINING PROTEIN-RELATED"/>
    <property type="match status" value="1"/>
</dbReference>
<protein>
    <submittedName>
        <fullName evidence="3">Homoserine kinase</fullName>
    </submittedName>
</protein>
<dbReference type="InterPro" id="IPR050249">
    <property type="entry name" value="Pseudomonas-type_ThrB"/>
</dbReference>
<comment type="caution">
    <text evidence="3">The sequence shown here is derived from an EMBL/GenBank/DDBJ whole genome shotgun (WGS) entry which is preliminary data.</text>
</comment>
<dbReference type="RefSeq" id="WP_051739221.1">
    <property type="nucleotide sequence ID" value="NZ_BNER01000006.1"/>
</dbReference>
<evidence type="ECO:0000313" key="4">
    <source>
        <dbReference type="Proteomes" id="UP000028875"/>
    </source>
</evidence>
<dbReference type="STRING" id="1462526.BN990_03122"/>
<reference evidence="4" key="2">
    <citation type="submission" date="2014-05" db="EMBL/GenBank/DDBJ databases">
        <title>Draft genome sequence of Virgibacillus massiliensis Vm-5.</title>
        <authorList>
            <person name="Khelaifia S."/>
            <person name="Croce O."/>
            <person name="Lagier J.C."/>
            <person name="Raoult D."/>
        </authorList>
    </citation>
    <scope>NUCLEOTIDE SEQUENCE [LARGE SCALE GENOMIC DNA]</scope>
    <source>
        <strain evidence="4">Vm-5</strain>
    </source>
</reference>
<dbReference type="PANTHER" id="PTHR21064:SF6">
    <property type="entry name" value="AMINOGLYCOSIDE PHOSPHOTRANSFERASE DOMAIN-CONTAINING PROTEIN"/>
    <property type="match status" value="1"/>
</dbReference>
<proteinExistence type="inferred from homology"/>
<reference evidence="3 4" key="1">
    <citation type="submission" date="2014-03" db="EMBL/GenBank/DDBJ databases">
        <authorList>
            <person name="Urmite Genomes U."/>
        </authorList>
    </citation>
    <scope>NUCLEOTIDE SEQUENCE [LARGE SCALE GENOMIC DNA]</scope>
    <source>
        <strain evidence="3 4">Vm-5</strain>
    </source>
</reference>
<keyword evidence="4" id="KW-1185">Reference proteome</keyword>
<evidence type="ECO:0000256" key="1">
    <source>
        <dbReference type="ARBA" id="ARBA00038240"/>
    </source>
</evidence>
<dbReference type="EMBL" id="CCDP010000002">
    <property type="protein sequence ID" value="CDQ40792.1"/>
    <property type="molecule type" value="Genomic_DNA"/>
</dbReference>
<dbReference type="Gene3D" id="3.90.1200.10">
    <property type="match status" value="1"/>
</dbReference>
<dbReference type="SUPFAM" id="SSF56112">
    <property type="entry name" value="Protein kinase-like (PK-like)"/>
    <property type="match status" value="1"/>
</dbReference>
<dbReference type="GO" id="GO:0009088">
    <property type="term" value="P:threonine biosynthetic process"/>
    <property type="evidence" value="ECO:0007669"/>
    <property type="project" value="TreeGrafter"/>
</dbReference>
<dbReference type="GO" id="GO:0004413">
    <property type="term" value="F:homoserine kinase activity"/>
    <property type="evidence" value="ECO:0007669"/>
    <property type="project" value="TreeGrafter"/>
</dbReference>
<evidence type="ECO:0000313" key="3">
    <source>
        <dbReference type="EMBL" id="CDQ40792.1"/>
    </source>
</evidence>